<evidence type="ECO:0000313" key="2">
    <source>
        <dbReference type="Proteomes" id="UP000509429"/>
    </source>
</evidence>
<sequence length="63" mass="7106">MYSQEMLGVAMSVEQVEFNPLTLELKIKNLHLPDDGGKTLLSLGELYLNIGVKRYSPCLQYCT</sequence>
<evidence type="ECO:0000313" key="1">
    <source>
        <dbReference type="EMBL" id="QKQ24513.1"/>
    </source>
</evidence>
<protein>
    <recommendedName>
        <fullName evidence="3">DUF748 domain-containing protein</fullName>
    </recommendedName>
</protein>
<dbReference type="EMBL" id="CP054490">
    <property type="protein sequence ID" value="QKQ24513.1"/>
    <property type="molecule type" value="Genomic_DNA"/>
</dbReference>
<keyword evidence="2" id="KW-1185">Reference proteome</keyword>
<accession>A0A6N0HQ86</accession>
<proteinExistence type="predicted"/>
<dbReference type="KEGG" id="reo:HUE58_05250"/>
<evidence type="ECO:0008006" key="3">
    <source>
        <dbReference type="Google" id="ProtNLM"/>
    </source>
</evidence>
<name>A0A6N0HQ86_9GAMM</name>
<reference evidence="1 2" key="1">
    <citation type="submission" date="2020-05" db="EMBL/GenBank/DDBJ databases">
        <title>Horizontal transmission and recombination maintain forever young bacterial symbiont genomes.</title>
        <authorList>
            <person name="Russell S.L."/>
            <person name="Pepper-Tunick E."/>
            <person name="Svedberg J."/>
            <person name="Byrne A."/>
            <person name="Ruelas Castillo J."/>
            <person name="Vollmers C."/>
            <person name="Beinart R.A."/>
            <person name="Corbett-Detig R."/>
        </authorList>
    </citation>
    <scope>NUCLEOTIDE SEQUENCE [LARGE SCALE GENOMIC DNA]</scope>
    <source>
        <strain evidence="1">JDF_Ridge</strain>
    </source>
</reference>
<dbReference type="AlphaFoldDB" id="A0A6N0HQ86"/>
<gene>
    <name evidence="1" type="ORF">HUE58_05250</name>
</gene>
<dbReference type="Proteomes" id="UP000509429">
    <property type="component" value="Chromosome"/>
</dbReference>
<dbReference type="RefSeq" id="WP_174605950.1">
    <property type="nucleotide sequence ID" value="NZ_CP054490.1"/>
</dbReference>
<organism evidence="1 2">
    <name type="scientific">Candidatus Ruthia endofausta</name>
    <dbReference type="NCBI Taxonomy" id="2738852"/>
    <lineage>
        <taxon>Bacteria</taxon>
        <taxon>Pseudomonadati</taxon>
        <taxon>Pseudomonadota</taxon>
        <taxon>Gammaproteobacteria</taxon>
        <taxon>Candidatus Pseudothioglobaceae</taxon>
        <taxon>Candidatus Ruthturnera</taxon>
    </lineage>
</organism>